<dbReference type="AlphaFoldDB" id="A0A9W8EEV4"/>
<dbReference type="EMBL" id="JANBQF010000243">
    <property type="protein sequence ID" value="KAJ2003153.1"/>
    <property type="molecule type" value="Genomic_DNA"/>
</dbReference>
<keyword evidence="2" id="KW-1185">Reference proteome</keyword>
<feature type="non-terminal residue" evidence="1">
    <location>
        <position position="1"/>
    </location>
</feature>
<gene>
    <name evidence="1" type="ORF">H4R26_003232</name>
</gene>
<comment type="caution">
    <text evidence="1">The sequence shown here is derived from an EMBL/GenBank/DDBJ whole genome shotgun (WGS) entry which is preliminary data.</text>
</comment>
<reference evidence="1" key="1">
    <citation type="submission" date="2022-07" db="EMBL/GenBank/DDBJ databases">
        <title>Phylogenomic reconstructions and comparative analyses of Kickxellomycotina fungi.</title>
        <authorList>
            <person name="Reynolds N.K."/>
            <person name="Stajich J.E."/>
            <person name="Barry K."/>
            <person name="Grigoriev I.V."/>
            <person name="Crous P."/>
            <person name="Smith M.E."/>
        </authorList>
    </citation>
    <scope>NUCLEOTIDE SEQUENCE</scope>
    <source>
        <strain evidence="1">IMI 214461</strain>
    </source>
</reference>
<protein>
    <submittedName>
        <fullName evidence="1">Uncharacterized protein</fullName>
    </submittedName>
</protein>
<dbReference type="OrthoDB" id="5522982at2759"/>
<evidence type="ECO:0000313" key="1">
    <source>
        <dbReference type="EMBL" id="KAJ2003153.1"/>
    </source>
</evidence>
<name>A0A9W8EEV4_9FUNG</name>
<organism evidence="1 2">
    <name type="scientific">Coemansia thaxteri</name>
    <dbReference type="NCBI Taxonomy" id="2663907"/>
    <lineage>
        <taxon>Eukaryota</taxon>
        <taxon>Fungi</taxon>
        <taxon>Fungi incertae sedis</taxon>
        <taxon>Zoopagomycota</taxon>
        <taxon>Kickxellomycotina</taxon>
        <taxon>Kickxellomycetes</taxon>
        <taxon>Kickxellales</taxon>
        <taxon>Kickxellaceae</taxon>
        <taxon>Coemansia</taxon>
    </lineage>
</organism>
<sequence length="139" mass="15983">SHFSSNGANEPQRTPDTYVETAKGQLRDYRKWRRHFTWKQEQVTQTLREYALWSILGLLAYYNLCKREDGQEYEASAFVLVDDIEERISARDPFNQLLAGTTRERLSPGSQDLSALNNDNAVDTRTKVASSSDKPSVFF</sequence>
<dbReference type="Proteomes" id="UP001150907">
    <property type="component" value="Unassembled WGS sequence"/>
</dbReference>
<accession>A0A9W8EEV4</accession>
<evidence type="ECO:0000313" key="2">
    <source>
        <dbReference type="Proteomes" id="UP001150907"/>
    </source>
</evidence>
<proteinExistence type="predicted"/>